<evidence type="ECO:0000256" key="1">
    <source>
        <dbReference type="ARBA" id="ARBA00004141"/>
    </source>
</evidence>
<comment type="similarity">
    <text evidence="2 10">Belongs to the class VI-like SAM-binding methyltransferase superfamily. Isoprenylcysteine carboxyl methyltransferase family.</text>
</comment>
<keyword evidence="6 10" id="KW-0949">S-adenosyl-L-methionine</keyword>
<keyword evidence="10" id="KW-0256">Endoplasmic reticulum</keyword>
<keyword evidence="5" id="KW-0808">Transferase</keyword>
<dbReference type="Gene3D" id="1.20.120.1630">
    <property type="match status" value="1"/>
</dbReference>
<evidence type="ECO:0000256" key="4">
    <source>
        <dbReference type="ARBA" id="ARBA00022603"/>
    </source>
</evidence>
<evidence type="ECO:0000256" key="2">
    <source>
        <dbReference type="ARBA" id="ARBA00009140"/>
    </source>
</evidence>
<dbReference type="PANTHER" id="PTHR12714">
    <property type="entry name" value="PROTEIN-S ISOPRENYLCYSTEINE O-METHYLTRANSFERASE"/>
    <property type="match status" value="1"/>
</dbReference>
<evidence type="ECO:0000256" key="6">
    <source>
        <dbReference type="ARBA" id="ARBA00022691"/>
    </source>
</evidence>
<keyword evidence="7" id="KW-0812">Transmembrane</keyword>
<organism evidence="11">
    <name type="scientific">Mantoniella antarctica</name>
    <dbReference type="NCBI Taxonomy" id="81844"/>
    <lineage>
        <taxon>Eukaryota</taxon>
        <taxon>Viridiplantae</taxon>
        <taxon>Chlorophyta</taxon>
        <taxon>Mamiellophyceae</taxon>
        <taxon>Mamiellales</taxon>
        <taxon>Mamiellaceae</taxon>
        <taxon>Mantoniella</taxon>
    </lineage>
</organism>
<dbReference type="GO" id="GO:0032259">
    <property type="term" value="P:methylation"/>
    <property type="evidence" value="ECO:0007669"/>
    <property type="project" value="UniProtKB-KW"/>
</dbReference>
<keyword evidence="8" id="KW-1133">Transmembrane helix</keyword>
<evidence type="ECO:0000256" key="8">
    <source>
        <dbReference type="ARBA" id="ARBA00022989"/>
    </source>
</evidence>
<keyword evidence="9" id="KW-0472">Membrane</keyword>
<protein>
    <recommendedName>
        <fullName evidence="3 10">Protein-S-isoprenylcysteine O-methyltransferase</fullName>
        <ecNumber evidence="3 10">2.1.1.100</ecNumber>
    </recommendedName>
</protein>
<dbReference type="EMBL" id="HBFC01036132">
    <property type="protein sequence ID" value="CAD8722275.1"/>
    <property type="molecule type" value="Transcribed_RNA"/>
</dbReference>
<evidence type="ECO:0000313" key="11">
    <source>
        <dbReference type="EMBL" id="CAD8722275.1"/>
    </source>
</evidence>
<comment type="cofactor">
    <cofactor evidence="10">
        <name>Zn(2+)</name>
        <dbReference type="ChEBI" id="CHEBI:29105"/>
    </cofactor>
    <text evidence="10">Divalent metal cations. Probably Zn(2+).</text>
</comment>
<proteinExistence type="inferred from homology"/>
<dbReference type="InterPro" id="IPR007269">
    <property type="entry name" value="ICMT_MeTrfase"/>
</dbReference>
<comment type="subcellular location">
    <subcellularLocation>
        <location evidence="10">Endoplasmic reticulum membrane</location>
        <topology evidence="10">Multi-pass membrane protein</topology>
    </subcellularLocation>
    <subcellularLocation>
        <location evidence="1">Membrane</location>
        <topology evidence="1">Multi-pass membrane protein</topology>
    </subcellularLocation>
</comment>
<reference evidence="11" key="1">
    <citation type="submission" date="2021-01" db="EMBL/GenBank/DDBJ databases">
        <authorList>
            <person name="Corre E."/>
            <person name="Pelletier E."/>
            <person name="Niang G."/>
            <person name="Scheremetjew M."/>
            <person name="Finn R."/>
            <person name="Kale V."/>
            <person name="Holt S."/>
            <person name="Cochrane G."/>
            <person name="Meng A."/>
            <person name="Brown T."/>
            <person name="Cohen L."/>
        </authorList>
    </citation>
    <scope>NUCLEOTIDE SEQUENCE</scope>
    <source>
        <strain evidence="11">SL-175</strain>
    </source>
</reference>
<dbReference type="Pfam" id="PF04140">
    <property type="entry name" value="ICMT"/>
    <property type="match status" value="1"/>
</dbReference>
<dbReference type="PANTHER" id="PTHR12714:SF9">
    <property type="entry name" value="PROTEIN-S-ISOPRENYLCYSTEINE O-METHYLTRANSFERASE"/>
    <property type="match status" value="1"/>
</dbReference>
<dbReference type="GO" id="GO:0004671">
    <property type="term" value="F:protein C-terminal S-isoprenylcysteine carboxyl O-methyltransferase activity"/>
    <property type="evidence" value="ECO:0007669"/>
    <property type="project" value="UniProtKB-EC"/>
</dbReference>
<dbReference type="InterPro" id="IPR025770">
    <property type="entry name" value="PPMT_MeTrfase"/>
</dbReference>
<evidence type="ECO:0000256" key="9">
    <source>
        <dbReference type="ARBA" id="ARBA00023136"/>
    </source>
</evidence>
<gene>
    <name evidence="11" type="ORF">MANT1106_LOCUS21489</name>
</gene>
<dbReference type="PROSITE" id="PS51564">
    <property type="entry name" value="SAM_ICMT"/>
    <property type="match status" value="1"/>
</dbReference>
<evidence type="ECO:0000256" key="3">
    <source>
        <dbReference type="ARBA" id="ARBA00012151"/>
    </source>
</evidence>
<accession>A0A7S0XKH8</accession>
<evidence type="ECO:0000256" key="10">
    <source>
        <dbReference type="RuleBase" id="RU362022"/>
    </source>
</evidence>
<dbReference type="EC" id="2.1.1.100" evidence="3 10"/>
<evidence type="ECO:0000256" key="5">
    <source>
        <dbReference type="ARBA" id="ARBA00022679"/>
    </source>
</evidence>
<comment type="catalytic activity">
    <reaction evidence="10">
        <text>[protein]-C-terminal S-[(2E,6E)-farnesyl]-L-cysteine + S-adenosyl-L-methionine = [protein]-C-terminal S-[(2E,6E)-farnesyl]-L-cysteine methyl ester + S-adenosyl-L-homocysteine</text>
        <dbReference type="Rhea" id="RHEA:21672"/>
        <dbReference type="Rhea" id="RHEA-COMP:12125"/>
        <dbReference type="Rhea" id="RHEA-COMP:12126"/>
        <dbReference type="ChEBI" id="CHEBI:57856"/>
        <dbReference type="ChEBI" id="CHEBI:59789"/>
        <dbReference type="ChEBI" id="CHEBI:90510"/>
        <dbReference type="ChEBI" id="CHEBI:90511"/>
        <dbReference type="EC" id="2.1.1.100"/>
    </reaction>
</comment>
<sequence length="195" mass="21977">MFASLSAPPWEVTAFALSLAFYHVSEFAIAATFNRATLSSASWLVSKPYCLAMTAACVEYVLERALLPTLKGHTWVCIAGLVMAVLGDGLRKTAQITAAHNFTHQIVMRRRQEHRVVRCGVYRYARHPGYLGWLCWSVGTQVLLCNPVCIAGFAVTGWRFFRHRIPFEEATLRAMFPGEYAEYASRTRTWIPGIR</sequence>
<dbReference type="AlphaFoldDB" id="A0A7S0XKH8"/>
<evidence type="ECO:0000256" key="7">
    <source>
        <dbReference type="ARBA" id="ARBA00022692"/>
    </source>
</evidence>
<keyword evidence="4 10" id="KW-0489">Methyltransferase</keyword>
<name>A0A7S0XKH8_9CHLO</name>
<dbReference type="GO" id="GO:0005789">
    <property type="term" value="C:endoplasmic reticulum membrane"/>
    <property type="evidence" value="ECO:0007669"/>
    <property type="project" value="UniProtKB-SubCell"/>
</dbReference>